<protein>
    <recommendedName>
        <fullName evidence="3">dTTP/UTP pyrophosphatase</fullName>
        <shortName evidence="3">dTTPase/UTPase</shortName>
        <ecNumber evidence="3">3.6.1.9</ecNumber>
    </recommendedName>
    <alternativeName>
        <fullName evidence="3">Nucleoside triphosphate pyrophosphatase</fullName>
    </alternativeName>
    <alternativeName>
        <fullName evidence="3">Nucleotide pyrophosphatase</fullName>
        <shortName evidence="3">Nucleotide PPase</shortName>
    </alternativeName>
</protein>
<dbReference type="PIRSF" id="PIRSF006305">
    <property type="entry name" value="Maf"/>
    <property type="match status" value="1"/>
</dbReference>
<sequence length="189" mass="21152">MKFILASASARRQELLKRIVKDFRIIVSDFDENNVKFKGDINKYVEEIALGKAKAILKNATDDDIIISADTVVSFNGNILGKPKDEEDAFKMLKMLSKNTHEVYSGVCIINNKTKEILCESFKTEVTFSEISDDQINEYIESGSPLDKAGAYGIQDNGGVFVEGIKGCYYNVVGLPLNSTYKMIKRIMK</sequence>
<evidence type="ECO:0000313" key="5">
    <source>
        <dbReference type="Proteomes" id="UP000783390"/>
    </source>
</evidence>
<feature type="site" description="Important for substrate specificity" evidence="3">
    <location>
        <position position="71"/>
    </location>
</feature>
<dbReference type="RefSeq" id="WP_209797398.1">
    <property type="nucleotide sequence ID" value="NZ_JAGGJZ010000007.1"/>
</dbReference>
<organism evidence="4 5">
    <name type="scientific">Clostridium moniliforme</name>
    <dbReference type="NCBI Taxonomy" id="39489"/>
    <lineage>
        <taxon>Bacteria</taxon>
        <taxon>Bacillati</taxon>
        <taxon>Bacillota</taxon>
        <taxon>Clostridia</taxon>
        <taxon>Eubacteriales</taxon>
        <taxon>Clostridiaceae</taxon>
        <taxon>Clostridium</taxon>
    </lineage>
</organism>
<dbReference type="EC" id="3.6.1.9" evidence="3"/>
<dbReference type="EMBL" id="JAGGJZ010000007">
    <property type="protein sequence ID" value="MBP1890481.1"/>
    <property type="molecule type" value="Genomic_DNA"/>
</dbReference>
<comment type="catalytic activity">
    <reaction evidence="3">
        <text>dTTP + H2O = dTMP + diphosphate + H(+)</text>
        <dbReference type="Rhea" id="RHEA:28534"/>
        <dbReference type="ChEBI" id="CHEBI:15377"/>
        <dbReference type="ChEBI" id="CHEBI:15378"/>
        <dbReference type="ChEBI" id="CHEBI:33019"/>
        <dbReference type="ChEBI" id="CHEBI:37568"/>
        <dbReference type="ChEBI" id="CHEBI:63528"/>
        <dbReference type="EC" id="3.6.1.9"/>
    </reaction>
</comment>
<dbReference type="Gene3D" id="3.90.950.10">
    <property type="match status" value="1"/>
</dbReference>
<gene>
    <name evidence="4" type="ORF">J2Z53_002081</name>
</gene>
<dbReference type="PANTHER" id="PTHR43213:SF5">
    <property type="entry name" value="BIFUNCTIONAL DTTP_UTP PYROPHOSPHATASE_METHYLTRANSFERASE PROTEIN-RELATED"/>
    <property type="match status" value="1"/>
</dbReference>
<dbReference type="CDD" id="cd00555">
    <property type="entry name" value="Maf"/>
    <property type="match status" value="1"/>
</dbReference>
<dbReference type="Pfam" id="PF02545">
    <property type="entry name" value="Maf"/>
    <property type="match status" value="1"/>
</dbReference>
<evidence type="ECO:0000256" key="1">
    <source>
        <dbReference type="ARBA" id="ARBA00001968"/>
    </source>
</evidence>
<reference evidence="4 5" key="1">
    <citation type="submission" date="2021-03" db="EMBL/GenBank/DDBJ databases">
        <title>Genomic Encyclopedia of Type Strains, Phase IV (KMG-IV): sequencing the most valuable type-strain genomes for metagenomic binning, comparative biology and taxonomic classification.</title>
        <authorList>
            <person name="Goeker M."/>
        </authorList>
    </citation>
    <scope>NUCLEOTIDE SEQUENCE [LARGE SCALE GENOMIC DNA]</scope>
    <source>
        <strain evidence="4 5">DSM 3984</strain>
    </source>
</reference>
<dbReference type="InterPro" id="IPR003697">
    <property type="entry name" value="Maf-like"/>
</dbReference>
<comment type="caution">
    <text evidence="3">Lacks conserved residue(s) required for the propagation of feature annotation.</text>
</comment>
<keyword evidence="2 3" id="KW-0378">Hydrolase</keyword>
<comment type="caution">
    <text evidence="4">The sequence shown here is derived from an EMBL/GenBank/DDBJ whole genome shotgun (WGS) entry which is preliminary data.</text>
</comment>
<feature type="site" description="Important for substrate specificity" evidence="3">
    <location>
        <position position="11"/>
    </location>
</feature>
<dbReference type="HAMAP" id="MF_00528">
    <property type="entry name" value="Maf"/>
    <property type="match status" value="1"/>
</dbReference>
<feature type="active site" description="Proton acceptor" evidence="3">
    <location>
        <position position="70"/>
    </location>
</feature>
<dbReference type="NCBIfam" id="NF000867">
    <property type="entry name" value="PRK00078.1"/>
    <property type="match status" value="1"/>
</dbReference>
<proteinExistence type="inferred from homology"/>
<evidence type="ECO:0000313" key="4">
    <source>
        <dbReference type="EMBL" id="MBP1890481.1"/>
    </source>
</evidence>
<keyword evidence="5" id="KW-1185">Reference proteome</keyword>
<comment type="function">
    <text evidence="3">Nucleoside triphosphate pyrophosphatase that hydrolyzes dTTP and UTP. May have a dual role in cell division arrest and in preventing the incorporation of modified nucleotides into cellular nucleic acids.</text>
</comment>
<comment type="subcellular location">
    <subcellularLocation>
        <location evidence="3">Cytoplasm</location>
    </subcellularLocation>
</comment>
<feature type="site" description="Important for substrate specificity" evidence="3">
    <location>
        <position position="155"/>
    </location>
</feature>
<name>A0ABS4F2K6_9CLOT</name>
<dbReference type="PANTHER" id="PTHR43213">
    <property type="entry name" value="BIFUNCTIONAL DTTP/UTP PYROPHOSPHATASE/METHYLTRANSFERASE PROTEIN-RELATED"/>
    <property type="match status" value="1"/>
</dbReference>
<comment type="catalytic activity">
    <reaction evidence="3">
        <text>UTP + H2O = UMP + diphosphate + H(+)</text>
        <dbReference type="Rhea" id="RHEA:29395"/>
        <dbReference type="ChEBI" id="CHEBI:15377"/>
        <dbReference type="ChEBI" id="CHEBI:15378"/>
        <dbReference type="ChEBI" id="CHEBI:33019"/>
        <dbReference type="ChEBI" id="CHEBI:46398"/>
        <dbReference type="ChEBI" id="CHEBI:57865"/>
        <dbReference type="EC" id="3.6.1.9"/>
    </reaction>
</comment>
<comment type="similarity">
    <text evidence="3">Belongs to the Maf family. YhdE subfamily.</text>
</comment>
<dbReference type="InterPro" id="IPR029001">
    <property type="entry name" value="ITPase-like_fam"/>
</dbReference>
<dbReference type="NCBIfam" id="TIGR00172">
    <property type="entry name" value="maf"/>
    <property type="match status" value="1"/>
</dbReference>
<dbReference type="SUPFAM" id="SSF52972">
    <property type="entry name" value="ITPase-like"/>
    <property type="match status" value="1"/>
</dbReference>
<keyword evidence="3" id="KW-0963">Cytoplasm</keyword>
<evidence type="ECO:0000256" key="3">
    <source>
        <dbReference type="HAMAP-Rule" id="MF_00528"/>
    </source>
</evidence>
<accession>A0ABS4F2K6</accession>
<keyword evidence="3" id="KW-0546">Nucleotide metabolism</keyword>
<dbReference type="Proteomes" id="UP000783390">
    <property type="component" value="Unassembled WGS sequence"/>
</dbReference>
<evidence type="ECO:0000256" key="2">
    <source>
        <dbReference type="ARBA" id="ARBA00022801"/>
    </source>
</evidence>
<comment type="cofactor">
    <cofactor evidence="1 3">
        <name>a divalent metal cation</name>
        <dbReference type="ChEBI" id="CHEBI:60240"/>
    </cofactor>
</comment>